<accession>A0A917CQ18</accession>
<feature type="region of interest" description="Disordered" evidence="6">
    <location>
        <begin position="270"/>
        <end position="314"/>
    </location>
</feature>
<keyword evidence="4" id="KW-0010">Activator</keyword>
<dbReference type="GO" id="GO:0003677">
    <property type="term" value="F:DNA binding"/>
    <property type="evidence" value="ECO:0007669"/>
    <property type="project" value="UniProtKB-KW"/>
</dbReference>
<evidence type="ECO:0000259" key="7">
    <source>
        <dbReference type="PROSITE" id="PS50931"/>
    </source>
</evidence>
<evidence type="ECO:0000256" key="6">
    <source>
        <dbReference type="SAM" id="MobiDB-lite"/>
    </source>
</evidence>
<dbReference type="Gene3D" id="1.10.10.10">
    <property type="entry name" value="Winged helix-like DNA-binding domain superfamily/Winged helix DNA-binding domain"/>
    <property type="match status" value="1"/>
</dbReference>
<feature type="domain" description="HTH lysR-type" evidence="7">
    <location>
        <begin position="13"/>
        <end position="70"/>
    </location>
</feature>
<dbReference type="InterPro" id="IPR036390">
    <property type="entry name" value="WH_DNA-bd_sf"/>
</dbReference>
<dbReference type="InterPro" id="IPR005119">
    <property type="entry name" value="LysR_subst-bd"/>
</dbReference>
<comment type="similarity">
    <text evidence="1">Belongs to the LysR transcriptional regulatory family.</text>
</comment>
<evidence type="ECO:0000256" key="1">
    <source>
        <dbReference type="ARBA" id="ARBA00009437"/>
    </source>
</evidence>
<dbReference type="PANTHER" id="PTHR30346:SF0">
    <property type="entry name" value="HCA OPERON TRANSCRIPTIONAL ACTIVATOR HCAR"/>
    <property type="match status" value="1"/>
</dbReference>
<sequence length="314" mass="34310">MTYAERVTAEPPTDAERMRWFVAVAEELSFSRAAKSLNVARQRLSAAVIELSNDAGEPLFVPGDGPTELTDAGRELLQRARLAVADDDLRRAEAAAAAPEVPTLRVGFVPGVTVTKWTRIWADRFPDIALDALVVEADEQEAALREARVDVCFVRTPVDREGLSVVSLYTELPVVVVPKDHPVSLFADVTLDDLAGEQIQDTTEAVPTMLEMVAAGVGPVILPHSLARLHSRRDLVFRTVTDAPPTQIALAWRHDGTTEVIEEFLGVVRGRSPRSSRSPRTATQAAPKARKAPPVSKETKPKKKPAPKSRRGRR</sequence>
<feature type="compositionally biased region" description="Low complexity" evidence="6">
    <location>
        <begin position="270"/>
        <end position="280"/>
    </location>
</feature>
<reference evidence="8" key="1">
    <citation type="journal article" date="2014" name="Int. J. Syst. Evol. Microbiol.">
        <title>Complete genome sequence of Corynebacterium casei LMG S-19264T (=DSM 44701T), isolated from a smear-ripened cheese.</title>
        <authorList>
            <consortium name="US DOE Joint Genome Institute (JGI-PGF)"/>
            <person name="Walter F."/>
            <person name="Albersmeier A."/>
            <person name="Kalinowski J."/>
            <person name="Ruckert C."/>
        </authorList>
    </citation>
    <scope>NUCLEOTIDE SEQUENCE</scope>
    <source>
        <strain evidence="8">CCM 7905</strain>
    </source>
</reference>
<keyword evidence="3" id="KW-0238">DNA-binding</keyword>
<feature type="compositionally biased region" description="Basic residues" evidence="6">
    <location>
        <begin position="300"/>
        <end position="314"/>
    </location>
</feature>
<dbReference type="AlphaFoldDB" id="A0A917CQ18"/>
<dbReference type="InterPro" id="IPR000847">
    <property type="entry name" value="LysR_HTH_N"/>
</dbReference>
<organism evidence="8 9">
    <name type="scientific">Rhodococcoides trifolii</name>
    <dbReference type="NCBI Taxonomy" id="908250"/>
    <lineage>
        <taxon>Bacteria</taxon>
        <taxon>Bacillati</taxon>
        <taxon>Actinomycetota</taxon>
        <taxon>Actinomycetes</taxon>
        <taxon>Mycobacteriales</taxon>
        <taxon>Nocardiaceae</taxon>
        <taxon>Rhodococcoides</taxon>
    </lineage>
</organism>
<dbReference type="Gene3D" id="3.40.190.290">
    <property type="match status" value="1"/>
</dbReference>
<dbReference type="Gene3D" id="3.40.190.10">
    <property type="entry name" value="Periplasmic binding protein-like II"/>
    <property type="match status" value="2"/>
</dbReference>
<dbReference type="PROSITE" id="PS50931">
    <property type="entry name" value="HTH_LYSR"/>
    <property type="match status" value="1"/>
</dbReference>
<dbReference type="GO" id="GO:0032993">
    <property type="term" value="C:protein-DNA complex"/>
    <property type="evidence" value="ECO:0007669"/>
    <property type="project" value="TreeGrafter"/>
</dbReference>
<reference evidence="8" key="2">
    <citation type="submission" date="2020-09" db="EMBL/GenBank/DDBJ databases">
        <authorList>
            <person name="Sun Q."/>
            <person name="Sedlacek I."/>
        </authorList>
    </citation>
    <scope>NUCLEOTIDE SEQUENCE</scope>
    <source>
        <strain evidence="8">CCM 7905</strain>
    </source>
</reference>
<evidence type="ECO:0000256" key="4">
    <source>
        <dbReference type="ARBA" id="ARBA00023159"/>
    </source>
</evidence>
<proteinExistence type="inferred from homology"/>
<protein>
    <recommendedName>
        <fullName evidence="7">HTH lysR-type domain-containing protein</fullName>
    </recommendedName>
</protein>
<evidence type="ECO:0000256" key="3">
    <source>
        <dbReference type="ARBA" id="ARBA00023125"/>
    </source>
</evidence>
<evidence type="ECO:0000256" key="5">
    <source>
        <dbReference type="ARBA" id="ARBA00023163"/>
    </source>
</evidence>
<comment type="caution">
    <text evidence="8">The sequence shown here is derived from an EMBL/GenBank/DDBJ whole genome shotgun (WGS) entry which is preliminary data.</text>
</comment>
<dbReference type="Pfam" id="PF00126">
    <property type="entry name" value="HTH_1"/>
    <property type="match status" value="1"/>
</dbReference>
<dbReference type="SUPFAM" id="SSF46785">
    <property type="entry name" value="Winged helix' DNA-binding domain"/>
    <property type="match status" value="1"/>
</dbReference>
<keyword evidence="9" id="KW-1185">Reference proteome</keyword>
<name>A0A917CQ18_9NOCA</name>
<evidence type="ECO:0000313" key="8">
    <source>
        <dbReference type="EMBL" id="GGF94876.1"/>
    </source>
</evidence>
<dbReference type="SUPFAM" id="SSF53850">
    <property type="entry name" value="Periplasmic binding protein-like II"/>
    <property type="match status" value="1"/>
</dbReference>
<dbReference type="EMBL" id="BMCU01000001">
    <property type="protein sequence ID" value="GGF94876.1"/>
    <property type="molecule type" value="Genomic_DNA"/>
</dbReference>
<dbReference type="PANTHER" id="PTHR30346">
    <property type="entry name" value="TRANSCRIPTIONAL DUAL REGULATOR HCAR-RELATED"/>
    <property type="match status" value="1"/>
</dbReference>
<evidence type="ECO:0000313" key="9">
    <source>
        <dbReference type="Proteomes" id="UP000654257"/>
    </source>
</evidence>
<dbReference type="GO" id="GO:0003700">
    <property type="term" value="F:DNA-binding transcription factor activity"/>
    <property type="evidence" value="ECO:0007669"/>
    <property type="project" value="InterPro"/>
</dbReference>
<gene>
    <name evidence="8" type="ORF">GCM10007304_05920</name>
</gene>
<evidence type="ECO:0000256" key="2">
    <source>
        <dbReference type="ARBA" id="ARBA00023015"/>
    </source>
</evidence>
<dbReference type="Proteomes" id="UP000654257">
    <property type="component" value="Unassembled WGS sequence"/>
</dbReference>
<dbReference type="InterPro" id="IPR036388">
    <property type="entry name" value="WH-like_DNA-bd_sf"/>
</dbReference>
<keyword evidence="5" id="KW-0804">Transcription</keyword>
<dbReference type="CDD" id="cd08414">
    <property type="entry name" value="PBP2_LTTR_aromatics_like"/>
    <property type="match status" value="1"/>
</dbReference>
<keyword evidence="2" id="KW-0805">Transcription regulation</keyword>
<dbReference type="Pfam" id="PF03466">
    <property type="entry name" value="LysR_substrate"/>
    <property type="match status" value="2"/>
</dbReference>